<dbReference type="InterPro" id="IPR009051">
    <property type="entry name" value="Helical_ferredxn"/>
</dbReference>
<evidence type="ECO:0000313" key="2">
    <source>
        <dbReference type="EMBL" id="KUG22465.1"/>
    </source>
</evidence>
<proteinExistence type="predicted"/>
<dbReference type="PROSITE" id="PS00198">
    <property type="entry name" value="4FE4S_FER_1"/>
    <property type="match status" value="2"/>
</dbReference>
<protein>
    <submittedName>
        <fullName evidence="2">Putative heterodisulfide reductase, iron-sulfur binding subunit</fullName>
    </submittedName>
</protein>
<dbReference type="Gene3D" id="1.10.1060.10">
    <property type="entry name" value="Alpha-helical ferredoxin"/>
    <property type="match status" value="1"/>
</dbReference>
<dbReference type="AlphaFoldDB" id="A0A0W8FNX5"/>
<organism evidence="2">
    <name type="scientific">hydrocarbon metagenome</name>
    <dbReference type="NCBI Taxonomy" id="938273"/>
    <lineage>
        <taxon>unclassified sequences</taxon>
        <taxon>metagenomes</taxon>
        <taxon>ecological metagenomes</taxon>
    </lineage>
</organism>
<dbReference type="PANTHER" id="PTHR40447">
    <property type="entry name" value="ANAEROBIC SULFITE REDUCTASE SUBUNIT A"/>
    <property type="match status" value="1"/>
</dbReference>
<dbReference type="GO" id="GO:0051536">
    <property type="term" value="F:iron-sulfur cluster binding"/>
    <property type="evidence" value="ECO:0007669"/>
    <property type="project" value="InterPro"/>
</dbReference>
<dbReference type="InterPro" id="IPR017900">
    <property type="entry name" value="4Fe4S_Fe_S_CS"/>
</dbReference>
<name>A0A0W8FNX5_9ZZZZ</name>
<dbReference type="Pfam" id="PF17179">
    <property type="entry name" value="Fer4_22"/>
    <property type="match status" value="1"/>
</dbReference>
<accession>A0A0W8FNX5</accession>
<sequence>MLKKAAIQKISDLAAELLEKGTLVAPVKEEAGYNFREISDAKQVDLNFYNTLMSPKSAFFPQTEDFVHYDKNKSVQDAQCVSLDLKPVFLFGVRPCDVKSFEIMDIHFSGTGAVDPYWKKRREATTVFGYAFDLNTPADKADFYSALNIGAADPEGSDIFMMKKGDDLLLKAVTPKGETLLASLSSLADDSENEQKYFDDTVVAGRSFKTRFTCVDDKVIAKKLEDIFLKTEFWEKISDACLSCGACTFVCPTCYCFDICDETLFSKGVRKRVWDACMFTDFTLEASGHNPRTKVYQRLRQKVCHKYSFHIRKYGVISCVGCGRCTRNCPVNIDIFSIVDQALKL</sequence>
<dbReference type="EMBL" id="LNQE01000964">
    <property type="protein sequence ID" value="KUG22465.1"/>
    <property type="molecule type" value="Genomic_DNA"/>
</dbReference>
<gene>
    <name evidence="2" type="ORF">ASZ90_007748</name>
</gene>
<comment type="caution">
    <text evidence="2">The sequence shown here is derived from an EMBL/GenBank/DDBJ whole genome shotgun (WGS) entry which is preliminary data.</text>
</comment>
<feature type="domain" description="4Fe-4S ferredoxin-type" evidence="1">
    <location>
        <begin position="307"/>
        <end position="341"/>
    </location>
</feature>
<evidence type="ECO:0000259" key="1">
    <source>
        <dbReference type="PROSITE" id="PS51379"/>
    </source>
</evidence>
<dbReference type="PROSITE" id="PS51379">
    <property type="entry name" value="4FE4S_FER_2"/>
    <property type="match status" value="2"/>
</dbReference>
<feature type="domain" description="4Fe-4S ferredoxin-type" evidence="1">
    <location>
        <begin position="232"/>
        <end position="262"/>
    </location>
</feature>
<dbReference type="InterPro" id="IPR017896">
    <property type="entry name" value="4Fe4S_Fe-S-bd"/>
</dbReference>
<reference evidence="2" key="1">
    <citation type="journal article" date="2015" name="Proc. Natl. Acad. Sci. U.S.A.">
        <title>Networks of energetic and metabolic interactions define dynamics in microbial communities.</title>
        <authorList>
            <person name="Embree M."/>
            <person name="Liu J.K."/>
            <person name="Al-Bassam M.M."/>
            <person name="Zengler K."/>
        </authorList>
    </citation>
    <scope>NUCLEOTIDE SEQUENCE</scope>
</reference>
<dbReference type="PANTHER" id="PTHR40447:SF1">
    <property type="entry name" value="ANAEROBIC SULFITE REDUCTASE SUBUNIT A"/>
    <property type="match status" value="1"/>
</dbReference>
<dbReference type="SUPFAM" id="SSF46548">
    <property type="entry name" value="alpha-helical ferredoxin"/>
    <property type="match status" value="1"/>
</dbReference>